<feature type="domain" description="HTH CENPB-type" evidence="5">
    <location>
        <begin position="48"/>
        <end position="118"/>
    </location>
</feature>
<evidence type="ECO:0000256" key="4">
    <source>
        <dbReference type="SAM" id="MobiDB-lite"/>
    </source>
</evidence>
<feature type="region of interest" description="Disordered" evidence="4">
    <location>
        <begin position="403"/>
        <end position="430"/>
    </location>
</feature>
<name>A0A8H4KG68_9HYPO</name>
<dbReference type="InterPro" id="IPR006600">
    <property type="entry name" value="HTH_CenpB_DNA-bd_dom"/>
</dbReference>
<reference evidence="6" key="1">
    <citation type="submission" date="2020-01" db="EMBL/GenBank/DDBJ databases">
        <title>Identification and distribution of gene clusters putatively required for synthesis of sphingolipid metabolism inhibitors in phylogenetically diverse species of the filamentous fungus Fusarium.</title>
        <authorList>
            <person name="Kim H.-S."/>
            <person name="Busman M."/>
            <person name="Brown D.W."/>
            <person name="Divon H."/>
            <person name="Uhlig S."/>
            <person name="Proctor R.H."/>
        </authorList>
    </citation>
    <scope>NUCLEOTIDE SEQUENCE</scope>
    <source>
        <strain evidence="6">NRRL 53441</strain>
    </source>
</reference>
<sequence>MPSYTEEDMLIAINLVQNGLSQVKAAEEATVPRSSLRDRLKGIEPRKKAHADQQRLGPTVEADIISFLRLQDTLCTPLTHFQIRQLVIRILRSQGDHKPLGKHWVTRFITRSERIKSLKAIRVEFKRIEGSKSIIIRSWFDQLKDPEVTVIRGCNRWNMDETGIFQGVGINGLVIGQSEKRKTLKRSPHRRSWVTITEAICADGTSLIPFVIFKGDQPQQQWFPRDPSFLGNWRFTTSPKGWTTNEIAALWLKEIFIPYLKMTYRRELEMEAPLVEQGNTAKAAFLRCYFKARAAAFTEEKIRAGWLASGLWPINVMRPLSSKYVIPDEIEAEAAESGNPSTPPANTRAQFRYLNTPHSQSDVIQLAKAELGKDALTPTKRHLFRTIGKGLDDRAVELALTRDENRILSEKNDQSEVSKRKKLSKDPNQK</sequence>
<dbReference type="Proteomes" id="UP000605986">
    <property type="component" value="Unassembled WGS sequence"/>
</dbReference>
<dbReference type="InterPro" id="IPR050863">
    <property type="entry name" value="CenT-Element_Derived"/>
</dbReference>
<accession>A0A8H4KG68</accession>
<keyword evidence="7" id="KW-1185">Reference proteome</keyword>
<protein>
    <submittedName>
        <fullName evidence="6">Transposase</fullName>
    </submittedName>
</protein>
<dbReference type="PANTHER" id="PTHR19303:SF74">
    <property type="entry name" value="POGO TRANSPOSABLE ELEMENT WITH KRAB DOMAIN"/>
    <property type="match status" value="1"/>
</dbReference>
<dbReference type="SUPFAM" id="SSF46689">
    <property type="entry name" value="Homeodomain-like"/>
    <property type="match status" value="1"/>
</dbReference>
<dbReference type="GO" id="GO:0003677">
    <property type="term" value="F:DNA binding"/>
    <property type="evidence" value="ECO:0007669"/>
    <property type="project" value="UniProtKB-KW"/>
</dbReference>
<keyword evidence="2" id="KW-0238">DNA-binding</keyword>
<dbReference type="EMBL" id="JAADJG010000298">
    <property type="protein sequence ID" value="KAF4449201.1"/>
    <property type="molecule type" value="Genomic_DNA"/>
</dbReference>
<gene>
    <name evidence="6" type="ORF">F53441_7477</name>
</gene>
<dbReference type="InterPro" id="IPR004875">
    <property type="entry name" value="DDE_SF_endonuclease_dom"/>
</dbReference>
<dbReference type="PANTHER" id="PTHR19303">
    <property type="entry name" value="TRANSPOSON"/>
    <property type="match status" value="1"/>
</dbReference>
<dbReference type="InterPro" id="IPR009057">
    <property type="entry name" value="Homeodomain-like_sf"/>
</dbReference>
<dbReference type="Pfam" id="PF05225">
    <property type="entry name" value="HTH_psq"/>
    <property type="match status" value="1"/>
</dbReference>
<proteinExistence type="predicted"/>
<evidence type="ECO:0000313" key="6">
    <source>
        <dbReference type="EMBL" id="KAF4449201.1"/>
    </source>
</evidence>
<dbReference type="AlphaFoldDB" id="A0A8H4KG68"/>
<evidence type="ECO:0000313" key="7">
    <source>
        <dbReference type="Proteomes" id="UP000605986"/>
    </source>
</evidence>
<evidence type="ECO:0000259" key="5">
    <source>
        <dbReference type="PROSITE" id="PS51253"/>
    </source>
</evidence>
<dbReference type="PROSITE" id="PS51253">
    <property type="entry name" value="HTH_CENPB"/>
    <property type="match status" value="1"/>
</dbReference>
<dbReference type="Gene3D" id="1.10.10.60">
    <property type="entry name" value="Homeodomain-like"/>
    <property type="match status" value="1"/>
</dbReference>
<keyword evidence="3" id="KW-0539">Nucleus</keyword>
<dbReference type="Pfam" id="PF03184">
    <property type="entry name" value="DDE_1"/>
    <property type="match status" value="1"/>
</dbReference>
<dbReference type="GO" id="GO:0005634">
    <property type="term" value="C:nucleus"/>
    <property type="evidence" value="ECO:0007669"/>
    <property type="project" value="UniProtKB-SubCell"/>
</dbReference>
<dbReference type="OrthoDB" id="5396311at2759"/>
<dbReference type="InterPro" id="IPR007889">
    <property type="entry name" value="HTH_Psq"/>
</dbReference>
<evidence type="ECO:0000256" key="2">
    <source>
        <dbReference type="ARBA" id="ARBA00023125"/>
    </source>
</evidence>
<comment type="subcellular location">
    <subcellularLocation>
        <location evidence="1">Nucleus</location>
    </subcellularLocation>
</comment>
<evidence type="ECO:0000256" key="3">
    <source>
        <dbReference type="ARBA" id="ARBA00023242"/>
    </source>
</evidence>
<feature type="non-terminal residue" evidence="6">
    <location>
        <position position="1"/>
    </location>
</feature>
<evidence type="ECO:0000256" key="1">
    <source>
        <dbReference type="ARBA" id="ARBA00004123"/>
    </source>
</evidence>
<comment type="caution">
    <text evidence="6">The sequence shown here is derived from an EMBL/GenBank/DDBJ whole genome shotgun (WGS) entry which is preliminary data.</text>
</comment>
<organism evidence="6 7">
    <name type="scientific">Fusarium austroafricanum</name>
    <dbReference type="NCBI Taxonomy" id="2364996"/>
    <lineage>
        <taxon>Eukaryota</taxon>
        <taxon>Fungi</taxon>
        <taxon>Dikarya</taxon>
        <taxon>Ascomycota</taxon>
        <taxon>Pezizomycotina</taxon>
        <taxon>Sordariomycetes</taxon>
        <taxon>Hypocreomycetidae</taxon>
        <taxon>Hypocreales</taxon>
        <taxon>Nectriaceae</taxon>
        <taxon>Fusarium</taxon>
        <taxon>Fusarium concolor species complex</taxon>
    </lineage>
</organism>